<accession>A0A9J7M6X8</accession>
<dbReference type="AlphaFoldDB" id="A0A9J7M6X8"/>
<evidence type="ECO:0000256" key="1">
    <source>
        <dbReference type="ARBA" id="ARBA00001947"/>
    </source>
</evidence>
<keyword evidence="2" id="KW-0645">Protease</keyword>
<dbReference type="Pfam" id="PF07998">
    <property type="entry name" value="Peptidase_M54"/>
    <property type="match status" value="1"/>
</dbReference>
<reference evidence="9" key="2">
    <citation type="submission" date="2025-08" db="UniProtKB">
        <authorList>
            <consortium name="RefSeq"/>
        </authorList>
    </citation>
    <scope>IDENTIFICATION</scope>
    <source>
        <strain evidence="9">S238N-H82</strain>
        <tissue evidence="9">Testes</tissue>
    </source>
</reference>
<keyword evidence="3" id="KW-0479">Metal-binding</keyword>
<dbReference type="InterPro" id="IPR024079">
    <property type="entry name" value="MetalloPept_cat_dom_sf"/>
</dbReference>
<evidence type="ECO:0000256" key="7">
    <source>
        <dbReference type="SAM" id="MobiDB-lite"/>
    </source>
</evidence>
<dbReference type="Proteomes" id="UP000001554">
    <property type="component" value="Chromosome 13"/>
</dbReference>
<organism evidence="8 9">
    <name type="scientific">Branchiostoma floridae</name>
    <name type="common">Florida lancelet</name>
    <name type="synonym">Amphioxus</name>
    <dbReference type="NCBI Taxonomy" id="7739"/>
    <lineage>
        <taxon>Eukaryota</taxon>
        <taxon>Metazoa</taxon>
        <taxon>Chordata</taxon>
        <taxon>Cephalochordata</taxon>
        <taxon>Leptocardii</taxon>
        <taxon>Amphioxiformes</taxon>
        <taxon>Branchiostomatidae</taxon>
        <taxon>Branchiostoma</taxon>
    </lineage>
</organism>
<evidence type="ECO:0000256" key="4">
    <source>
        <dbReference type="ARBA" id="ARBA00022801"/>
    </source>
</evidence>
<dbReference type="InterPro" id="IPR012962">
    <property type="entry name" value="Pept_M54_archaemetzincn"/>
</dbReference>
<dbReference type="PANTHER" id="PTHR15910:SF1">
    <property type="entry name" value="ARCHAEMETZINCIN-2"/>
    <property type="match status" value="1"/>
</dbReference>
<dbReference type="GO" id="GO:0008237">
    <property type="term" value="F:metallopeptidase activity"/>
    <property type="evidence" value="ECO:0007669"/>
    <property type="project" value="UniProtKB-KW"/>
</dbReference>
<evidence type="ECO:0000256" key="5">
    <source>
        <dbReference type="ARBA" id="ARBA00022833"/>
    </source>
</evidence>
<name>A0A9J7M6X8_BRAFL</name>
<proteinExistence type="predicted"/>
<feature type="compositionally biased region" description="Gly residues" evidence="7">
    <location>
        <begin position="166"/>
        <end position="176"/>
    </location>
</feature>
<dbReference type="GeneID" id="118429248"/>
<keyword evidence="4" id="KW-0378">Hydrolase</keyword>
<keyword evidence="5" id="KW-0862">Zinc</keyword>
<feature type="region of interest" description="Disordered" evidence="7">
    <location>
        <begin position="425"/>
        <end position="449"/>
    </location>
</feature>
<gene>
    <name evidence="9" type="primary">LOC118429248</name>
</gene>
<evidence type="ECO:0000256" key="3">
    <source>
        <dbReference type="ARBA" id="ARBA00022723"/>
    </source>
</evidence>
<dbReference type="OMA" id="NARFMYP"/>
<reference evidence="8" key="1">
    <citation type="journal article" date="2020" name="Nat. Ecol. Evol.">
        <title>Deeply conserved synteny resolves early events in vertebrate evolution.</title>
        <authorList>
            <person name="Simakov O."/>
            <person name="Marletaz F."/>
            <person name="Yue J.X."/>
            <person name="O'Connell B."/>
            <person name="Jenkins J."/>
            <person name="Brandt A."/>
            <person name="Calef R."/>
            <person name="Tung C.H."/>
            <person name="Huang T.K."/>
            <person name="Schmutz J."/>
            <person name="Satoh N."/>
            <person name="Yu J.K."/>
            <person name="Putnam N.H."/>
            <person name="Green R.E."/>
            <person name="Rokhsar D.S."/>
        </authorList>
    </citation>
    <scope>NUCLEOTIDE SEQUENCE [LARGE SCALE GENOMIC DNA]</scope>
    <source>
        <strain evidence="8">S238N-H82</strain>
    </source>
</reference>
<keyword evidence="6" id="KW-0482">Metalloprotease</keyword>
<dbReference type="CDD" id="cd11375">
    <property type="entry name" value="Peptidase_M54"/>
    <property type="match status" value="1"/>
</dbReference>
<dbReference type="KEGG" id="bfo:118429248"/>
<dbReference type="RefSeq" id="XP_035695607.1">
    <property type="nucleotide sequence ID" value="XM_035839714.1"/>
</dbReference>
<dbReference type="OrthoDB" id="2365600at2759"/>
<dbReference type="GO" id="GO:0046872">
    <property type="term" value="F:metal ion binding"/>
    <property type="evidence" value="ECO:0007669"/>
    <property type="project" value="UniProtKB-KW"/>
</dbReference>
<comment type="cofactor">
    <cofactor evidence="1">
        <name>Zn(2+)</name>
        <dbReference type="ChEBI" id="CHEBI:29105"/>
    </cofactor>
</comment>
<evidence type="ECO:0000313" key="8">
    <source>
        <dbReference type="Proteomes" id="UP000001554"/>
    </source>
</evidence>
<dbReference type="PANTHER" id="PTHR15910">
    <property type="entry name" value="ARCHAEMETZINCIN"/>
    <property type="match status" value="1"/>
</dbReference>
<dbReference type="SUPFAM" id="SSF55486">
    <property type="entry name" value="Metalloproteases ('zincins'), catalytic domain"/>
    <property type="match status" value="1"/>
</dbReference>
<dbReference type="Gene3D" id="3.40.390.10">
    <property type="entry name" value="Collagenase (Catalytic Domain)"/>
    <property type="match status" value="1"/>
</dbReference>
<evidence type="ECO:0000256" key="6">
    <source>
        <dbReference type="ARBA" id="ARBA00023049"/>
    </source>
</evidence>
<evidence type="ECO:0000313" key="9">
    <source>
        <dbReference type="RefSeq" id="XP_035695607.1"/>
    </source>
</evidence>
<feature type="compositionally biased region" description="Low complexity" evidence="7">
    <location>
        <begin position="134"/>
        <end position="165"/>
    </location>
</feature>
<protein>
    <submittedName>
        <fullName evidence="9">Archaemetzincin-2-like isoform X1</fullName>
    </submittedName>
</protein>
<keyword evidence="8" id="KW-1185">Reference proteome</keyword>
<feature type="region of interest" description="Disordered" evidence="7">
    <location>
        <begin position="134"/>
        <end position="180"/>
    </location>
</feature>
<evidence type="ECO:0000256" key="2">
    <source>
        <dbReference type="ARBA" id="ARBA00022670"/>
    </source>
</evidence>
<dbReference type="GO" id="GO:0006508">
    <property type="term" value="P:proteolysis"/>
    <property type="evidence" value="ECO:0007669"/>
    <property type="project" value="UniProtKB-KW"/>
</dbReference>
<sequence length="449" mass="50230">MTSRSESARIRQLLQGLTEDEILELMRMISPKFAPADAETRKKAVLPDPNEKKSTKRYENLKAAERRYFAEAYNESSELWKPLTIEDESDWLNNHPESGQTFGEWFTKEFPQHRVNRQRRTIYILPLGPFPPGHAGQSTAAAGATAGASTSTGETEGGASSSARGATGGAAGGAEGGASPSSRTDKVLLAWLQKFCQCFFLGVDVKFLDPVRVREVRCRTRINEHTKQWQLLSKDILDYLVSKKPRDAICLVAVTMLDLYPSDSWNFVFGQASLVTGCGVFSFARYDENFYYIPRDRKKAKKSELEEFNMPPVTSVLLLRACKVMTHELCHMFGMKHCIYFSCCINGSNSRDESDRRPVDLCPVCLRKLQEAVDFRLAVRFRAMLQYCTKESWDSGVPAPPLEAFEPFKKWLEKVLVFLEETPAAGNETPAAGNETPAAGNEESSQASN</sequence>